<name>Q2SA74_HAHCH</name>
<dbReference type="GO" id="GO:0000976">
    <property type="term" value="F:transcription cis-regulatory region binding"/>
    <property type="evidence" value="ECO:0007669"/>
    <property type="project" value="TreeGrafter"/>
</dbReference>
<dbReference type="AlphaFoldDB" id="Q2SA74"/>
<evidence type="ECO:0000313" key="7">
    <source>
        <dbReference type="Proteomes" id="UP000000238"/>
    </source>
</evidence>
<dbReference type="InterPro" id="IPR050109">
    <property type="entry name" value="HTH-type_TetR-like_transc_reg"/>
</dbReference>
<evidence type="ECO:0000256" key="4">
    <source>
        <dbReference type="PROSITE-ProRule" id="PRU00335"/>
    </source>
</evidence>
<keyword evidence="7" id="KW-1185">Reference proteome</keyword>
<evidence type="ECO:0000259" key="5">
    <source>
        <dbReference type="PROSITE" id="PS50977"/>
    </source>
</evidence>
<dbReference type="InterPro" id="IPR036271">
    <property type="entry name" value="Tet_transcr_reg_TetR-rel_C_sf"/>
</dbReference>
<dbReference type="InterPro" id="IPR009057">
    <property type="entry name" value="Homeodomain-like_sf"/>
</dbReference>
<dbReference type="PANTHER" id="PTHR30055:SF220">
    <property type="entry name" value="TETR-FAMILY REGULATORY PROTEIN"/>
    <property type="match status" value="1"/>
</dbReference>
<dbReference type="eggNOG" id="COG1309">
    <property type="taxonomic scope" value="Bacteria"/>
</dbReference>
<feature type="DNA-binding region" description="H-T-H motif" evidence="4">
    <location>
        <begin position="40"/>
        <end position="59"/>
    </location>
</feature>
<evidence type="ECO:0000313" key="6">
    <source>
        <dbReference type="EMBL" id="ABC32450.1"/>
    </source>
</evidence>
<dbReference type="Pfam" id="PF13305">
    <property type="entry name" value="TetR_C_33"/>
    <property type="match status" value="1"/>
</dbReference>
<dbReference type="InterPro" id="IPR025996">
    <property type="entry name" value="MT1864/Rv1816-like_C"/>
</dbReference>
<keyword evidence="3" id="KW-0804">Transcription</keyword>
<proteinExistence type="predicted"/>
<dbReference type="Pfam" id="PF00440">
    <property type="entry name" value="TetR_N"/>
    <property type="match status" value="1"/>
</dbReference>
<dbReference type="Proteomes" id="UP000000238">
    <property type="component" value="Chromosome"/>
</dbReference>
<feature type="domain" description="HTH tetR-type" evidence="5">
    <location>
        <begin position="17"/>
        <end position="77"/>
    </location>
</feature>
<dbReference type="PROSITE" id="PS50977">
    <property type="entry name" value="HTH_TETR_2"/>
    <property type="match status" value="1"/>
</dbReference>
<protein>
    <submittedName>
        <fullName evidence="6">Transcriptional regulator</fullName>
    </submittedName>
</protein>
<gene>
    <name evidence="6" type="ordered locus">HCH_05799</name>
</gene>
<dbReference type="HOGENOM" id="CLU_069356_40_0_6"/>
<dbReference type="KEGG" id="hch:HCH_05799"/>
<evidence type="ECO:0000256" key="3">
    <source>
        <dbReference type="ARBA" id="ARBA00023163"/>
    </source>
</evidence>
<reference evidence="6 7" key="1">
    <citation type="journal article" date="2005" name="Nucleic Acids Res.">
        <title>Genomic blueprint of Hahella chejuensis, a marine microbe producing an algicidal agent.</title>
        <authorList>
            <person name="Jeong H."/>
            <person name="Yim J.H."/>
            <person name="Lee C."/>
            <person name="Choi S.-H."/>
            <person name="Park Y.K."/>
            <person name="Yoon S.H."/>
            <person name="Hur C.-G."/>
            <person name="Kang H.-Y."/>
            <person name="Kim D."/>
            <person name="Lee H.H."/>
            <person name="Park K.H."/>
            <person name="Park S.-H."/>
            <person name="Park H.-S."/>
            <person name="Lee H.K."/>
            <person name="Oh T.K."/>
            <person name="Kim J.F."/>
        </authorList>
    </citation>
    <scope>NUCLEOTIDE SEQUENCE [LARGE SCALE GENOMIC DNA]</scope>
    <source>
        <strain evidence="6 7">KCTC 2396</strain>
    </source>
</reference>
<dbReference type="PANTHER" id="PTHR30055">
    <property type="entry name" value="HTH-TYPE TRANSCRIPTIONAL REGULATOR RUTR"/>
    <property type="match status" value="1"/>
</dbReference>
<accession>Q2SA74</accession>
<keyword evidence="1" id="KW-0805">Transcription regulation</keyword>
<organism evidence="6 7">
    <name type="scientific">Hahella chejuensis (strain KCTC 2396)</name>
    <dbReference type="NCBI Taxonomy" id="349521"/>
    <lineage>
        <taxon>Bacteria</taxon>
        <taxon>Pseudomonadati</taxon>
        <taxon>Pseudomonadota</taxon>
        <taxon>Gammaproteobacteria</taxon>
        <taxon>Oceanospirillales</taxon>
        <taxon>Hahellaceae</taxon>
        <taxon>Hahella</taxon>
    </lineage>
</organism>
<dbReference type="SUPFAM" id="SSF46689">
    <property type="entry name" value="Homeodomain-like"/>
    <property type="match status" value="1"/>
</dbReference>
<dbReference type="GO" id="GO:0003700">
    <property type="term" value="F:DNA-binding transcription factor activity"/>
    <property type="evidence" value="ECO:0007669"/>
    <property type="project" value="TreeGrafter"/>
</dbReference>
<keyword evidence="2 4" id="KW-0238">DNA-binding</keyword>
<dbReference type="InterPro" id="IPR001647">
    <property type="entry name" value="HTH_TetR"/>
</dbReference>
<evidence type="ECO:0000256" key="2">
    <source>
        <dbReference type="ARBA" id="ARBA00023125"/>
    </source>
</evidence>
<dbReference type="SUPFAM" id="SSF48498">
    <property type="entry name" value="Tetracyclin repressor-like, C-terminal domain"/>
    <property type="match status" value="1"/>
</dbReference>
<sequence>MREAVAGVDAHQPYHHGNLRNELLDKALTQLKQVGPDKISLRALAREIGVSQTAPYRHFADKNALLAALAAQGYRELQRVTQEAADAHSDPSHQLCHSGNAYIQFARDNPELYKLMFGPVIACPMDYPELAEAGSSAFQVILNIATKGVSEGVFTDRDVSLIAHAAWSMVHGIASLWIDGMYKCTESSGEKSMILDSLKISLYGILKRDGD</sequence>
<evidence type="ECO:0000256" key="1">
    <source>
        <dbReference type="ARBA" id="ARBA00023015"/>
    </source>
</evidence>
<dbReference type="Gene3D" id="1.10.357.10">
    <property type="entry name" value="Tetracycline Repressor, domain 2"/>
    <property type="match status" value="1"/>
</dbReference>
<dbReference type="OrthoDB" id="5293556at2"/>
<dbReference type="EMBL" id="CP000155">
    <property type="protein sequence ID" value="ABC32450.1"/>
    <property type="molecule type" value="Genomic_DNA"/>
</dbReference>